<dbReference type="PANTHER" id="PTHR36766">
    <property type="entry name" value="PLANT BROAD-SPECTRUM MILDEW RESISTANCE PROTEIN RPW8"/>
    <property type="match status" value="1"/>
</dbReference>
<keyword evidence="2" id="KW-0611">Plant defense</keyword>
<accession>A0AAN8TL82</accession>
<dbReference type="SUPFAM" id="SSF52540">
    <property type="entry name" value="P-loop containing nucleoside triphosphate hydrolases"/>
    <property type="match status" value="1"/>
</dbReference>
<protein>
    <recommendedName>
        <fullName evidence="4">NB-ARC domain-containing protein</fullName>
    </recommendedName>
</protein>
<dbReference type="Gene3D" id="1.10.8.430">
    <property type="entry name" value="Helical domain of apoptotic protease-activating factors"/>
    <property type="match status" value="1"/>
</dbReference>
<proteinExistence type="predicted"/>
<dbReference type="Pfam" id="PF00931">
    <property type="entry name" value="NB-ARC"/>
    <property type="match status" value="2"/>
</dbReference>
<feature type="domain" description="NB-ARC" evidence="4">
    <location>
        <begin position="81"/>
        <end position="178"/>
    </location>
</feature>
<sequence>MEIVETCGKGPLSAGEPSTKRSITSNYDDDEVVVGFEIHAEIIMKKLIRGTKERDVISIYGMLGLGKTTLARKVEIFKQATNDEIKIKEDDDVADMLRRVLIGKRYLIVLDDIWDVEAWEDLGICFPQGEYGSRVMVTTRIEEMAKHLRHHSDPYSLSFLTSEESWELLEKKVFRGESCPPDLLEVGLQVALHCKGLPLVVVLIAGIIARIGRRPCGSRLPMT</sequence>
<evidence type="ECO:0000313" key="5">
    <source>
        <dbReference type="EMBL" id="KAK6787307.1"/>
    </source>
</evidence>
<evidence type="ECO:0000259" key="4">
    <source>
        <dbReference type="Pfam" id="PF00931"/>
    </source>
</evidence>
<evidence type="ECO:0000256" key="3">
    <source>
        <dbReference type="SAM" id="MobiDB-lite"/>
    </source>
</evidence>
<dbReference type="PRINTS" id="PR00364">
    <property type="entry name" value="DISEASERSIST"/>
</dbReference>
<dbReference type="EMBL" id="JBANQN010000006">
    <property type="protein sequence ID" value="KAK6787307.1"/>
    <property type="molecule type" value="Genomic_DNA"/>
</dbReference>
<dbReference type="GO" id="GO:0043531">
    <property type="term" value="F:ADP binding"/>
    <property type="evidence" value="ECO:0007669"/>
    <property type="project" value="InterPro"/>
</dbReference>
<name>A0AAN8TL82_SOLBU</name>
<feature type="region of interest" description="Disordered" evidence="3">
    <location>
        <begin position="1"/>
        <end position="22"/>
    </location>
</feature>
<feature type="domain" description="NB-ARC" evidence="4">
    <location>
        <begin position="39"/>
        <end position="74"/>
    </location>
</feature>
<evidence type="ECO:0000256" key="1">
    <source>
        <dbReference type="ARBA" id="ARBA00022614"/>
    </source>
</evidence>
<evidence type="ECO:0000313" key="6">
    <source>
        <dbReference type="Proteomes" id="UP001371456"/>
    </source>
</evidence>
<evidence type="ECO:0000256" key="2">
    <source>
        <dbReference type="ARBA" id="ARBA00022821"/>
    </source>
</evidence>
<dbReference type="AlphaFoldDB" id="A0AAN8TL82"/>
<dbReference type="InterPro" id="IPR027417">
    <property type="entry name" value="P-loop_NTPase"/>
</dbReference>
<dbReference type="InterPro" id="IPR042197">
    <property type="entry name" value="Apaf_helical"/>
</dbReference>
<keyword evidence="1" id="KW-0433">Leucine-rich repeat</keyword>
<gene>
    <name evidence="5" type="ORF">RDI58_015832</name>
</gene>
<dbReference type="InterPro" id="IPR002182">
    <property type="entry name" value="NB-ARC"/>
</dbReference>
<dbReference type="Gene3D" id="3.40.50.300">
    <property type="entry name" value="P-loop containing nucleotide triphosphate hydrolases"/>
    <property type="match status" value="2"/>
</dbReference>
<organism evidence="5 6">
    <name type="scientific">Solanum bulbocastanum</name>
    <name type="common">Wild potato</name>
    <dbReference type="NCBI Taxonomy" id="147425"/>
    <lineage>
        <taxon>Eukaryota</taxon>
        <taxon>Viridiplantae</taxon>
        <taxon>Streptophyta</taxon>
        <taxon>Embryophyta</taxon>
        <taxon>Tracheophyta</taxon>
        <taxon>Spermatophyta</taxon>
        <taxon>Magnoliopsida</taxon>
        <taxon>eudicotyledons</taxon>
        <taxon>Gunneridae</taxon>
        <taxon>Pentapetalae</taxon>
        <taxon>asterids</taxon>
        <taxon>lamiids</taxon>
        <taxon>Solanales</taxon>
        <taxon>Solanaceae</taxon>
        <taxon>Solanoideae</taxon>
        <taxon>Solaneae</taxon>
        <taxon>Solanum</taxon>
    </lineage>
</organism>
<keyword evidence="6" id="KW-1185">Reference proteome</keyword>
<dbReference type="PANTHER" id="PTHR36766:SF44">
    <property type="entry name" value="NBS-CODING RESISTANCE GENE ANALOG"/>
    <property type="match status" value="1"/>
</dbReference>
<dbReference type="Proteomes" id="UP001371456">
    <property type="component" value="Unassembled WGS sequence"/>
</dbReference>
<comment type="caution">
    <text evidence="5">The sequence shown here is derived from an EMBL/GenBank/DDBJ whole genome shotgun (WGS) entry which is preliminary data.</text>
</comment>
<reference evidence="5 6" key="1">
    <citation type="submission" date="2024-02" db="EMBL/GenBank/DDBJ databases">
        <title>de novo genome assembly of Solanum bulbocastanum strain 11H21.</title>
        <authorList>
            <person name="Hosaka A.J."/>
        </authorList>
    </citation>
    <scope>NUCLEOTIDE SEQUENCE [LARGE SCALE GENOMIC DNA]</scope>
    <source>
        <tissue evidence="5">Young leaves</tissue>
    </source>
</reference>
<dbReference type="GO" id="GO:0006952">
    <property type="term" value="P:defense response"/>
    <property type="evidence" value="ECO:0007669"/>
    <property type="project" value="UniProtKB-KW"/>
</dbReference>